<evidence type="ECO:0000313" key="2">
    <source>
        <dbReference type="Proteomes" id="UP000707451"/>
    </source>
</evidence>
<dbReference type="AlphaFoldDB" id="A0A9P7XWR4"/>
<name>A0A9P7XWR4_9FUNG</name>
<dbReference type="EMBL" id="JAHRHY010000008">
    <property type="protein sequence ID" value="KAG9067141.1"/>
    <property type="molecule type" value="Genomic_DNA"/>
</dbReference>
<organism evidence="1 2">
    <name type="scientific">Linnemannia hyalina</name>
    <dbReference type="NCBI Taxonomy" id="64524"/>
    <lineage>
        <taxon>Eukaryota</taxon>
        <taxon>Fungi</taxon>
        <taxon>Fungi incertae sedis</taxon>
        <taxon>Mucoromycota</taxon>
        <taxon>Mortierellomycotina</taxon>
        <taxon>Mortierellomycetes</taxon>
        <taxon>Mortierellales</taxon>
        <taxon>Mortierellaceae</taxon>
        <taxon>Linnemannia</taxon>
    </lineage>
</organism>
<sequence>MLFTASSLMRFVAGQLSMGLKRIYKNGTHALKDKGRPEDHIDIRIQENISAAENYIALNELIPCCWQLSPITSLQQPFVTFSELELARFFWKRPLLKQRLVELTLSDEDSTVPTSIRDLENWIRGSEPGVIIKNFISEIDPVGLSNCQKRKAGHRGAIKLLSLDQIRNHL</sequence>
<accession>A0A9P7XWR4</accession>
<proteinExistence type="predicted"/>
<comment type="caution">
    <text evidence="1">The sequence shown here is derived from an EMBL/GenBank/DDBJ whole genome shotgun (WGS) entry which is preliminary data.</text>
</comment>
<reference evidence="1" key="1">
    <citation type="submission" date="2021-06" db="EMBL/GenBank/DDBJ databases">
        <title>Genome Sequence of Mortierella hyaline Strain SCG-10, a Cold-Adapted, Nitrate-Reducing Fungus Isolated from Soil in Minnesota, USA.</title>
        <authorList>
            <person name="Aldossari N."/>
        </authorList>
    </citation>
    <scope>NUCLEOTIDE SEQUENCE</scope>
    <source>
        <strain evidence="1">SCG-10</strain>
    </source>
</reference>
<dbReference type="Proteomes" id="UP000707451">
    <property type="component" value="Unassembled WGS sequence"/>
</dbReference>
<protein>
    <submittedName>
        <fullName evidence="1">Uncharacterized protein</fullName>
    </submittedName>
</protein>
<dbReference type="OrthoDB" id="2441143at2759"/>
<keyword evidence="2" id="KW-1185">Reference proteome</keyword>
<evidence type="ECO:0000313" key="1">
    <source>
        <dbReference type="EMBL" id="KAG9067141.1"/>
    </source>
</evidence>
<gene>
    <name evidence="1" type="ORF">KI688_011922</name>
</gene>